<feature type="region of interest" description="Disordered" evidence="1">
    <location>
        <begin position="130"/>
        <end position="157"/>
    </location>
</feature>
<comment type="caution">
    <text evidence="2">The sequence shown here is derived from an EMBL/GenBank/DDBJ whole genome shotgun (WGS) entry which is preliminary data.</text>
</comment>
<proteinExistence type="predicted"/>
<evidence type="ECO:0000313" key="3">
    <source>
        <dbReference type="Proteomes" id="UP001358586"/>
    </source>
</evidence>
<dbReference type="Proteomes" id="UP001358586">
    <property type="component" value="Chromosome 8"/>
</dbReference>
<name>A0ABR0NYE8_GOSAR</name>
<keyword evidence="3" id="KW-1185">Reference proteome</keyword>
<reference evidence="2 3" key="1">
    <citation type="submission" date="2023-03" db="EMBL/GenBank/DDBJ databases">
        <title>WGS of Gossypium arboreum.</title>
        <authorList>
            <person name="Yu D."/>
        </authorList>
    </citation>
    <scope>NUCLEOTIDE SEQUENCE [LARGE SCALE GENOMIC DNA]</scope>
    <source>
        <tissue evidence="2">Leaf</tissue>
    </source>
</reference>
<accession>A0ABR0NYE8</accession>
<evidence type="ECO:0000313" key="2">
    <source>
        <dbReference type="EMBL" id="KAK5811381.1"/>
    </source>
</evidence>
<sequence>MEVMGIHHFLLYVDRAKIKDDSGGLDGGFGLFWGCFCNLSNDHMGMCRDMTFEGERDREESSASPERVTVQELEDNGSLLTFGSDNPELGIEALTQLVREVLEGVFEAKMREISEMLQSRCVDCGKKRYHSSPRLEPHSAKRVRTHPSDSKGVGFKL</sequence>
<protein>
    <submittedName>
        <fullName evidence="2">Uncharacterized protein</fullName>
    </submittedName>
</protein>
<evidence type="ECO:0000256" key="1">
    <source>
        <dbReference type="SAM" id="MobiDB-lite"/>
    </source>
</evidence>
<organism evidence="2 3">
    <name type="scientific">Gossypium arboreum</name>
    <name type="common">Tree cotton</name>
    <name type="synonym">Gossypium nanking</name>
    <dbReference type="NCBI Taxonomy" id="29729"/>
    <lineage>
        <taxon>Eukaryota</taxon>
        <taxon>Viridiplantae</taxon>
        <taxon>Streptophyta</taxon>
        <taxon>Embryophyta</taxon>
        <taxon>Tracheophyta</taxon>
        <taxon>Spermatophyta</taxon>
        <taxon>Magnoliopsida</taxon>
        <taxon>eudicotyledons</taxon>
        <taxon>Gunneridae</taxon>
        <taxon>Pentapetalae</taxon>
        <taxon>rosids</taxon>
        <taxon>malvids</taxon>
        <taxon>Malvales</taxon>
        <taxon>Malvaceae</taxon>
        <taxon>Malvoideae</taxon>
        <taxon>Gossypium</taxon>
    </lineage>
</organism>
<gene>
    <name evidence="2" type="ORF">PVK06_026710</name>
</gene>
<dbReference type="EMBL" id="JARKNE010000008">
    <property type="protein sequence ID" value="KAK5811381.1"/>
    <property type="molecule type" value="Genomic_DNA"/>
</dbReference>